<gene>
    <name evidence="3" type="ORF">GCM10022255_050120</name>
</gene>
<dbReference type="Gene3D" id="1.10.10.10">
    <property type="entry name" value="Winged helix-like DNA-binding domain superfamily/Winged helix DNA-binding domain"/>
    <property type="match status" value="1"/>
</dbReference>
<evidence type="ECO:0000256" key="1">
    <source>
        <dbReference type="SAM" id="MobiDB-lite"/>
    </source>
</evidence>
<dbReference type="SMART" id="SM00347">
    <property type="entry name" value="HTH_MARR"/>
    <property type="match status" value="1"/>
</dbReference>
<organism evidence="3 4">
    <name type="scientific">Dactylosporangium darangshiense</name>
    <dbReference type="NCBI Taxonomy" id="579108"/>
    <lineage>
        <taxon>Bacteria</taxon>
        <taxon>Bacillati</taxon>
        <taxon>Actinomycetota</taxon>
        <taxon>Actinomycetes</taxon>
        <taxon>Micromonosporales</taxon>
        <taxon>Micromonosporaceae</taxon>
        <taxon>Dactylosporangium</taxon>
    </lineage>
</organism>
<accession>A0ABP8DCG3</accession>
<dbReference type="Proteomes" id="UP001500620">
    <property type="component" value="Unassembled WGS sequence"/>
</dbReference>
<evidence type="ECO:0000259" key="2">
    <source>
        <dbReference type="PROSITE" id="PS50995"/>
    </source>
</evidence>
<name>A0ABP8DCG3_9ACTN</name>
<reference evidence="4" key="1">
    <citation type="journal article" date="2019" name="Int. J. Syst. Evol. Microbiol.">
        <title>The Global Catalogue of Microorganisms (GCM) 10K type strain sequencing project: providing services to taxonomists for standard genome sequencing and annotation.</title>
        <authorList>
            <consortium name="The Broad Institute Genomics Platform"/>
            <consortium name="The Broad Institute Genome Sequencing Center for Infectious Disease"/>
            <person name="Wu L."/>
            <person name="Ma J."/>
        </authorList>
    </citation>
    <scope>NUCLEOTIDE SEQUENCE [LARGE SCALE GENOMIC DNA]</scope>
    <source>
        <strain evidence="4">JCM 17441</strain>
    </source>
</reference>
<comment type="caution">
    <text evidence="3">The sequence shown here is derived from an EMBL/GenBank/DDBJ whole genome shotgun (WGS) entry which is preliminary data.</text>
</comment>
<dbReference type="Pfam" id="PF12802">
    <property type="entry name" value="MarR_2"/>
    <property type="match status" value="1"/>
</dbReference>
<dbReference type="InterPro" id="IPR036388">
    <property type="entry name" value="WH-like_DNA-bd_sf"/>
</dbReference>
<keyword evidence="4" id="KW-1185">Reference proteome</keyword>
<sequence length="181" mass="19210">MTTTSRSHPDTVVGALPGEPAVPLTVRLWHITKTARRHLERSVLGPAGLSLPDYAVLLLVSAGPEARTLDVGRRAGMAKATLNGIVTRLETRGLLSRRPAEDRRVVKLGITKDGRALLNRLRREAAVAETALLTGSTMSDDVRRLVAAMNLGADDVAAGHRDTSGPPGAVLLDGQHRDGPL</sequence>
<protein>
    <recommendedName>
        <fullName evidence="2">HTH marR-type domain-containing protein</fullName>
    </recommendedName>
</protein>
<feature type="domain" description="HTH marR-type" evidence="2">
    <location>
        <begin position="21"/>
        <end position="154"/>
    </location>
</feature>
<proteinExistence type="predicted"/>
<evidence type="ECO:0000313" key="4">
    <source>
        <dbReference type="Proteomes" id="UP001500620"/>
    </source>
</evidence>
<dbReference type="InterPro" id="IPR036390">
    <property type="entry name" value="WH_DNA-bd_sf"/>
</dbReference>
<feature type="region of interest" description="Disordered" evidence="1">
    <location>
        <begin position="157"/>
        <end position="181"/>
    </location>
</feature>
<dbReference type="PANTHER" id="PTHR33164">
    <property type="entry name" value="TRANSCRIPTIONAL REGULATOR, MARR FAMILY"/>
    <property type="match status" value="1"/>
</dbReference>
<dbReference type="PANTHER" id="PTHR33164:SF43">
    <property type="entry name" value="HTH-TYPE TRANSCRIPTIONAL REPRESSOR YETL"/>
    <property type="match status" value="1"/>
</dbReference>
<dbReference type="SUPFAM" id="SSF46785">
    <property type="entry name" value="Winged helix' DNA-binding domain"/>
    <property type="match status" value="1"/>
</dbReference>
<dbReference type="PROSITE" id="PS50995">
    <property type="entry name" value="HTH_MARR_2"/>
    <property type="match status" value="1"/>
</dbReference>
<dbReference type="InterPro" id="IPR000835">
    <property type="entry name" value="HTH_MarR-typ"/>
</dbReference>
<dbReference type="EMBL" id="BAABAT010000013">
    <property type="protein sequence ID" value="GAA4252612.1"/>
    <property type="molecule type" value="Genomic_DNA"/>
</dbReference>
<dbReference type="InterPro" id="IPR039422">
    <property type="entry name" value="MarR/SlyA-like"/>
</dbReference>
<dbReference type="RefSeq" id="WP_345129608.1">
    <property type="nucleotide sequence ID" value="NZ_BAABAT010000013.1"/>
</dbReference>
<evidence type="ECO:0000313" key="3">
    <source>
        <dbReference type="EMBL" id="GAA4252612.1"/>
    </source>
</evidence>